<dbReference type="Proteomes" id="UP000681967">
    <property type="component" value="Unassembled WGS sequence"/>
</dbReference>
<proteinExistence type="predicted"/>
<dbReference type="EMBL" id="CAJOBH010100387">
    <property type="protein sequence ID" value="CAF4609788.1"/>
    <property type="molecule type" value="Genomic_DNA"/>
</dbReference>
<evidence type="ECO:0000313" key="4">
    <source>
        <dbReference type="EMBL" id="CAF4487748.1"/>
    </source>
</evidence>
<dbReference type="EMBL" id="CAJNOW010017858">
    <property type="protein sequence ID" value="CAF1660929.1"/>
    <property type="molecule type" value="Genomic_DNA"/>
</dbReference>
<sequence length="168" mass="18286">MFQIFPIAETLLAITTRAFAPQSCTVGSPTVLLNLYNPGAFPYTYYNYLYTPTTQQATIMVELENDPSWLSIDDVSVVDASSQQLLRNGGFETGSLAPWKHGNVSVGSVLSGYGYSGTYCYTDSIVGETDNIHQTFSTVPGSTVNVSFYLQNQSGGSVIIARVCIYPY</sequence>
<evidence type="ECO:0000313" key="5">
    <source>
        <dbReference type="EMBL" id="CAF4539157.1"/>
    </source>
</evidence>
<dbReference type="EMBL" id="CAJOBI010078475">
    <property type="protein sequence ID" value="CAF4487748.1"/>
    <property type="molecule type" value="Genomic_DNA"/>
</dbReference>
<organism evidence="2 7">
    <name type="scientific">Rotaria magnacalcarata</name>
    <dbReference type="NCBI Taxonomy" id="392030"/>
    <lineage>
        <taxon>Eukaryota</taxon>
        <taxon>Metazoa</taxon>
        <taxon>Spiralia</taxon>
        <taxon>Gnathifera</taxon>
        <taxon>Rotifera</taxon>
        <taxon>Eurotatoria</taxon>
        <taxon>Bdelloidea</taxon>
        <taxon>Philodinida</taxon>
        <taxon>Philodinidae</taxon>
        <taxon>Rotaria</taxon>
    </lineage>
</organism>
<dbReference type="EMBL" id="CAJNRE010001255">
    <property type="protein sequence ID" value="CAF1937222.1"/>
    <property type="molecule type" value="Genomic_DNA"/>
</dbReference>
<evidence type="ECO:0000313" key="2">
    <source>
        <dbReference type="EMBL" id="CAF1660929.1"/>
    </source>
</evidence>
<dbReference type="EMBL" id="CAJNOV010003558">
    <property type="protein sequence ID" value="CAF1146155.1"/>
    <property type="molecule type" value="Genomic_DNA"/>
</dbReference>
<dbReference type="EMBL" id="CAJOBJ010090201">
    <property type="protein sequence ID" value="CAF4539157.1"/>
    <property type="molecule type" value="Genomic_DNA"/>
</dbReference>
<dbReference type="Proteomes" id="UP000676336">
    <property type="component" value="Unassembled WGS sequence"/>
</dbReference>
<gene>
    <name evidence="6" type="ORF">BYL167_LOCUS40490</name>
    <name evidence="1" type="ORF">CJN711_LOCUS9295</name>
    <name evidence="5" type="ORF">GIL414_LOCUS36342</name>
    <name evidence="2" type="ORF">KQP761_LOCUS32025</name>
    <name evidence="3" type="ORF">MBJ925_LOCUS5139</name>
    <name evidence="4" type="ORF">SMN809_LOCUS34325</name>
</gene>
<dbReference type="Proteomes" id="UP000663824">
    <property type="component" value="Unassembled WGS sequence"/>
</dbReference>
<dbReference type="Gene3D" id="2.60.120.260">
    <property type="entry name" value="Galactose-binding domain-like"/>
    <property type="match status" value="1"/>
</dbReference>
<dbReference type="Proteomes" id="UP000663855">
    <property type="component" value="Unassembled WGS sequence"/>
</dbReference>
<dbReference type="Proteomes" id="UP000663834">
    <property type="component" value="Unassembled WGS sequence"/>
</dbReference>
<dbReference type="Proteomes" id="UP000681720">
    <property type="component" value="Unassembled WGS sequence"/>
</dbReference>
<comment type="caution">
    <text evidence="2">The sequence shown here is derived from an EMBL/GenBank/DDBJ whole genome shotgun (WGS) entry which is preliminary data.</text>
</comment>
<evidence type="ECO:0000313" key="7">
    <source>
        <dbReference type="Proteomes" id="UP000663834"/>
    </source>
</evidence>
<reference evidence="2" key="1">
    <citation type="submission" date="2021-02" db="EMBL/GenBank/DDBJ databases">
        <authorList>
            <person name="Nowell W R."/>
        </authorList>
    </citation>
    <scope>NUCLEOTIDE SEQUENCE</scope>
</reference>
<evidence type="ECO:0000313" key="1">
    <source>
        <dbReference type="EMBL" id="CAF1146155.1"/>
    </source>
</evidence>
<name>A0A816FFK2_9BILA</name>
<evidence type="ECO:0000313" key="3">
    <source>
        <dbReference type="EMBL" id="CAF1937222.1"/>
    </source>
</evidence>
<accession>A0A816FFK2</accession>
<dbReference type="AlphaFoldDB" id="A0A816FFK2"/>
<protein>
    <submittedName>
        <fullName evidence="2">Uncharacterized protein</fullName>
    </submittedName>
</protein>
<evidence type="ECO:0000313" key="6">
    <source>
        <dbReference type="EMBL" id="CAF4609788.1"/>
    </source>
</evidence>
<dbReference type="OrthoDB" id="10115806at2759"/>